<accession>A0ABN8J473</accession>
<dbReference type="InterPro" id="IPR035984">
    <property type="entry name" value="Acyl-CoA-binding_sf"/>
</dbReference>
<feature type="region of interest" description="Disordered" evidence="3">
    <location>
        <begin position="1"/>
        <end position="39"/>
    </location>
</feature>
<protein>
    <recommendedName>
        <fullName evidence="4">ACB domain-containing protein</fullName>
    </recommendedName>
</protein>
<dbReference type="EMBL" id="OW152819">
    <property type="protein sequence ID" value="CAH2074624.1"/>
    <property type="molecule type" value="Genomic_DNA"/>
</dbReference>
<feature type="domain" description="ACB" evidence="4">
    <location>
        <begin position="53"/>
        <end position="135"/>
    </location>
</feature>
<dbReference type="InterPro" id="IPR014352">
    <property type="entry name" value="FERM/acyl-CoA-bd_prot_sf"/>
</dbReference>
<reference evidence="5" key="1">
    <citation type="submission" date="2022-03" db="EMBL/GenBank/DDBJ databases">
        <authorList>
            <person name="Martin H S."/>
        </authorList>
    </citation>
    <scope>NUCLEOTIDE SEQUENCE</scope>
</reference>
<sequence>MVCLLKGGERKSDSAASQPRKFNEEPAAEHFSAPGDFACKPPPDPIYKYTMSLDEQFKKVADKVRNWKTKPSDSENLALYSLYKQAVFGDVNISEPSGIVEKAKWNAWNGRKGMSQDEAKKQYIEMGEKLHSKFA</sequence>
<dbReference type="Proteomes" id="UP000837857">
    <property type="component" value="Chromosome 7"/>
</dbReference>
<dbReference type="PANTHER" id="PTHR23310:SF62">
    <property type="entry name" value="ACYL-COA BINDING PROTEIN 1, ISOFORM A"/>
    <property type="match status" value="1"/>
</dbReference>
<keyword evidence="6" id="KW-1185">Reference proteome</keyword>
<evidence type="ECO:0000256" key="1">
    <source>
        <dbReference type="ARBA" id="ARBA00005567"/>
    </source>
</evidence>
<evidence type="ECO:0000259" key="4">
    <source>
        <dbReference type="PROSITE" id="PS51228"/>
    </source>
</evidence>
<organism evidence="5 6">
    <name type="scientific">Iphiclides podalirius</name>
    <name type="common">scarce swallowtail</name>
    <dbReference type="NCBI Taxonomy" id="110791"/>
    <lineage>
        <taxon>Eukaryota</taxon>
        <taxon>Metazoa</taxon>
        <taxon>Ecdysozoa</taxon>
        <taxon>Arthropoda</taxon>
        <taxon>Hexapoda</taxon>
        <taxon>Insecta</taxon>
        <taxon>Pterygota</taxon>
        <taxon>Neoptera</taxon>
        <taxon>Endopterygota</taxon>
        <taxon>Lepidoptera</taxon>
        <taxon>Glossata</taxon>
        <taxon>Ditrysia</taxon>
        <taxon>Papilionoidea</taxon>
        <taxon>Papilionidae</taxon>
        <taxon>Papilioninae</taxon>
        <taxon>Iphiclides</taxon>
    </lineage>
</organism>
<evidence type="ECO:0000256" key="2">
    <source>
        <dbReference type="ARBA" id="ARBA00023121"/>
    </source>
</evidence>
<dbReference type="InterPro" id="IPR000582">
    <property type="entry name" value="Acyl-CoA-binding_protein"/>
</dbReference>
<dbReference type="PROSITE" id="PS51228">
    <property type="entry name" value="ACB_2"/>
    <property type="match status" value="1"/>
</dbReference>
<dbReference type="Pfam" id="PF00887">
    <property type="entry name" value="ACBP"/>
    <property type="match status" value="1"/>
</dbReference>
<gene>
    <name evidence="5" type="ORF">IPOD504_LOCUS16162</name>
</gene>
<comment type="similarity">
    <text evidence="1">Belongs to the ACBP family.</text>
</comment>
<evidence type="ECO:0000256" key="3">
    <source>
        <dbReference type="SAM" id="MobiDB-lite"/>
    </source>
</evidence>
<evidence type="ECO:0000313" key="5">
    <source>
        <dbReference type="EMBL" id="CAH2074624.1"/>
    </source>
</evidence>
<name>A0ABN8J473_9NEOP</name>
<dbReference type="Gene3D" id="1.20.80.10">
    <property type="match status" value="1"/>
</dbReference>
<dbReference type="SUPFAM" id="SSF47027">
    <property type="entry name" value="Acyl-CoA binding protein"/>
    <property type="match status" value="1"/>
</dbReference>
<keyword evidence="2" id="KW-0446">Lipid-binding</keyword>
<feature type="non-terminal residue" evidence="5">
    <location>
        <position position="1"/>
    </location>
</feature>
<proteinExistence type="inferred from homology"/>
<dbReference type="PANTHER" id="PTHR23310">
    <property type="entry name" value="ACYL-COA-BINDING PROTEIN, ACBP"/>
    <property type="match status" value="1"/>
</dbReference>
<evidence type="ECO:0000313" key="6">
    <source>
        <dbReference type="Proteomes" id="UP000837857"/>
    </source>
</evidence>
<dbReference type="PRINTS" id="PR00689">
    <property type="entry name" value="ACOABINDINGP"/>
</dbReference>